<accession>A0A380TJ06</accession>
<gene>
    <name evidence="1" type="ORF">DF3PB_550009</name>
</gene>
<organism evidence="1">
    <name type="scientific">metagenome</name>
    <dbReference type="NCBI Taxonomy" id="256318"/>
    <lineage>
        <taxon>unclassified sequences</taxon>
        <taxon>metagenomes</taxon>
    </lineage>
</organism>
<evidence type="ECO:0000313" key="1">
    <source>
        <dbReference type="EMBL" id="SUS07987.1"/>
    </source>
</evidence>
<sequence length="85" mass="9074">MRLEGRGAWVPSCAFRGNSAVALGPERSGAVAQNFDLATILPNEQKVDDLFRADIHLSELGQKRYAQIFVSIAAKAVAAGRQGCS</sequence>
<protein>
    <submittedName>
        <fullName evidence="1">Uncharacterized protein</fullName>
    </submittedName>
</protein>
<reference evidence="1" key="1">
    <citation type="submission" date="2018-07" db="EMBL/GenBank/DDBJ databases">
        <authorList>
            <person name="Quirk P.G."/>
            <person name="Krulwich T.A."/>
        </authorList>
    </citation>
    <scope>NUCLEOTIDE SEQUENCE</scope>
</reference>
<dbReference type="EMBL" id="UIDG01000501">
    <property type="protein sequence ID" value="SUS07987.1"/>
    <property type="molecule type" value="Genomic_DNA"/>
</dbReference>
<name>A0A380TJ06_9ZZZZ</name>
<proteinExistence type="predicted"/>
<dbReference type="AlphaFoldDB" id="A0A380TJ06"/>